<accession>A0A834SX97</accession>
<reference evidence="1" key="1">
    <citation type="submission" date="2020-09" db="EMBL/GenBank/DDBJ databases">
        <title>Genome-Enabled Discovery of Anthraquinone Biosynthesis in Senna tora.</title>
        <authorList>
            <person name="Kang S.-H."/>
            <person name="Pandey R.P."/>
            <person name="Lee C.-M."/>
            <person name="Sim J.-S."/>
            <person name="Jeong J.-T."/>
            <person name="Choi B.-S."/>
            <person name="Jung M."/>
            <person name="Ginzburg D."/>
            <person name="Zhao K."/>
            <person name="Won S.Y."/>
            <person name="Oh T.-J."/>
            <person name="Yu Y."/>
            <person name="Kim N.-H."/>
            <person name="Lee O.R."/>
            <person name="Lee T.-H."/>
            <person name="Bashyal P."/>
            <person name="Kim T.-S."/>
            <person name="Lee W.-H."/>
            <person name="Kawkins C."/>
            <person name="Kim C.-K."/>
            <person name="Kim J.S."/>
            <person name="Ahn B.O."/>
            <person name="Rhee S.Y."/>
            <person name="Sohng J.K."/>
        </authorList>
    </citation>
    <scope>NUCLEOTIDE SEQUENCE</scope>
    <source>
        <tissue evidence="1">Leaf</tissue>
    </source>
</reference>
<dbReference type="AlphaFoldDB" id="A0A834SX97"/>
<organism evidence="1 2">
    <name type="scientific">Senna tora</name>
    <dbReference type="NCBI Taxonomy" id="362788"/>
    <lineage>
        <taxon>Eukaryota</taxon>
        <taxon>Viridiplantae</taxon>
        <taxon>Streptophyta</taxon>
        <taxon>Embryophyta</taxon>
        <taxon>Tracheophyta</taxon>
        <taxon>Spermatophyta</taxon>
        <taxon>Magnoliopsida</taxon>
        <taxon>eudicotyledons</taxon>
        <taxon>Gunneridae</taxon>
        <taxon>Pentapetalae</taxon>
        <taxon>rosids</taxon>
        <taxon>fabids</taxon>
        <taxon>Fabales</taxon>
        <taxon>Fabaceae</taxon>
        <taxon>Caesalpinioideae</taxon>
        <taxon>Cassia clade</taxon>
        <taxon>Senna</taxon>
    </lineage>
</organism>
<protein>
    <submittedName>
        <fullName evidence="1">Uncharacterized protein</fullName>
    </submittedName>
</protein>
<comment type="caution">
    <text evidence="1">The sequence shown here is derived from an EMBL/GenBank/DDBJ whole genome shotgun (WGS) entry which is preliminary data.</text>
</comment>
<keyword evidence="2" id="KW-1185">Reference proteome</keyword>
<name>A0A834SX97_9FABA</name>
<sequence>MEEQILDITEKLVRKMFSLFPASQWCGARWLIMEEGVPFDR</sequence>
<gene>
    <name evidence="1" type="ORF">G2W53_037313</name>
</gene>
<evidence type="ECO:0000313" key="2">
    <source>
        <dbReference type="Proteomes" id="UP000634136"/>
    </source>
</evidence>
<dbReference type="Proteomes" id="UP000634136">
    <property type="component" value="Unassembled WGS sequence"/>
</dbReference>
<dbReference type="EMBL" id="JAAIUW010000011">
    <property type="protein sequence ID" value="KAF7810570.1"/>
    <property type="molecule type" value="Genomic_DNA"/>
</dbReference>
<proteinExistence type="predicted"/>
<evidence type="ECO:0000313" key="1">
    <source>
        <dbReference type="EMBL" id="KAF7810570.1"/>
    </source>
</evidence>